<protein>
    <submittedName>
        <fullName evidence="7">ABC transporter ATP-binding protein</fullName>
    </submittedName>
</protein>
<evidence type="ECO:0000313" key="8">
    <source>
        <dbReference type="Proteomes" id="UP001526225"/>
    </source>
</evidence>
<keyword evidence="5" id="KW-0472">Membrane</keyword>
<comment type="caution">
    <text evidence="7">The sequence shown here is derived from an EMBL/GenBank/DDBJ whole genome shotgun (WGS) entry which is preliminary data.</text>
</comment>
<dbReference type="InterPro" id="IPR015860">
    <property type="entry name" value="ABC_transpr_TagH-like"/>
</dbReference>
<evidence type="ECO:0000256" key="3">
    <source>
        <dbReference type="ARBA" id="ARBA00022741"/>
    </source>
</evidence>
<keyword evidence="2" id="KW-0813">Transport</keyword>
<keyword evidence="8" id="KW-1185">Reference proteome</keyword>
<dbReference type="GO" id="GO:0005524">
    <property type="term" value="F:ATP binding"/>
    <property type="evidence" value="ECO:0007669"/>
    <property type="project" value="UniProtKB-KW"/>
</dbReference>
<organism evidence="7 8">
    <name type="scientific">Weissella ceti</name>
    <dbReference type="NCBI Taxonomy" id="759620"/>
    <lineage>
        <taxon>Bacteria</taxon>
        <taxon>Bacillati</taxon>
        <taxon>Bacillota</taxon>
        <taxon>Bacilli</taxon>
        <taxon>Lactobacillales</taxon>
        <taxon>Lactobacillaceae</taxon>
        <taxon>Weissella</taxon>
    </lineage>
</organism>
<evidence type="ECO:0000313" key="7">
    <source>
        <dbReference type="EMBL" id="MCW0953587.1"/>
    </source>
</evidence>
<dbReference type="InterPro" id="IPR050683">
    <property type="entry name" value="Bact_Polysacc_Export_ATP-bd"/>
</dbReference>
<dbReference type="Gene3D" id="3.40.50.300">
    <property type="entry name" value="P-loop containing nucleotide triphosphate hydrolases"/>
    <property type="match status" value="1"/>
</dbReference>
<evidence type="ECO:0000256" key="2">
    <source>
        <dbReference type="ARBA" id="ARBA00022448"/>
    </source>
</evidence>
<name>A0ABT3E6M2_9LACO</name>
<dbReference type="Pfam" id="PF00005">
    <property type="entry name" value="ABC_tran"/>
    <property type="match status" value="1"/>
</dbReference>
<dbReference type="Proteomes" id="UP001526225">
    <property type="component" value="Unassembled WGS sequence"/>
</dbReference>
<dbReference type="RefSeq" id="WP_213409100.1">
    <property type="nucleotide sequence ID" value="NZ_CP074441.1"/>
</dbReference>
<keyword evidence="5" id="KW-1133">Transmembrane helix</keyword>
<gene>
    <name evidence="7" type="ORF">OIT44_05885</name>
</gene>
<dbReference type="SUPFAM" id="SSF52540">
    <property type="entry name" value="P-loop containing nucleoside triphosphate hydrolases"/>
    <property type="match status" value="1"/>
</dbReference>
<dbReference type="InterPro" id="IPR027417">
    <property type="entry name" value="P-loop_NTPase"/>
</dbReference>
<keyword evidence="3" id="KW-0547">Nucleotide-binding</keyword>
<dbReference type="InterPro" id="IPR017871">
    <property type="entry name" value="ABC_transporter-like_CS"/>
</dbReference>
<keyword evidence="5" id="KW-0812">Transmembrane</keyword>
<evidence type="ECO:0000256" key="4">
    <source>
        <dbReference type="ARBA" id="ARBA00022840"/>
    </source>
</evidence>
<feature type="transmembrane region" description="Helical" evidence="5">
    <location>
        <begin position="307"/>
        <end position="329"/>
    </location>
</feature>
<evidence type="ECO:0000259" key="6">
    <source>
        <dbReference type="PROSITE" id="PS50893"/>
    </source>
</evidence>
<keyword evidence="4 7" id="KW-0067">ATP-binding</keyword>
<dbReference type="PANTHER" id="PTHR46743:SF2">
    <property type="entry name" value="TEICHOIC ACIDS EXPORT ATP-BINDING PROTEIN TAGH"/>
    <property type="match status" value="1"/>
</dbReference>
<dbReference type="CDD" id="cd03220">
    <property type="entry name" value="ABC_KpsT_Wzt"/>
    <property type="match status" value="1"/>
</dbReference>
<dbReference type="PROSITE" id="PS00211">
    <property type="entry name" value="ABC_TRANSPORTER_1"/>
    <property type="match status" value="1"/>
</dbReference>
<dbReference type="PANTHER" id="PTHR46743">
    <property type="entry name" value="TEICHOIC ACIDS EXPORT ATP-BINDING PROTEIN TAGH"/>
    <property type="match status" value="1"/>
</dbReference>
<evidence type="ECO:0000256" key="5">
    <source>
        <dbReference type="SAM" id="Phobius"/>
    </source>
</evidence>
<sequence>MLDEDVKVNGEFLTKRYGMAPTRTDKVKALFTGKKYPDFWALRGIDFQAMAGESVAVIGTNGSGKSTLMNIISGSVPATTGDFSVNGMVSLIAVKTGLKGDLSGRVNIRLKGLMMGMSEAEIAEKMDAIIEFSELSVFIDQPVKTYSSGMRSKLGFSISVHSNPDVLIVDEALSVGDATFTRKSLDKMKEFQQQGKTIFFVSHSLDQVSEMADKVLWIERGNVKEFGPTDEVLAKYGAFVQRNKQMSEAVRKVTQTAARNEQINFTLDNLTTKEILKRDPQTDEEMADIVAKTQVINEQRGMTKLNWGVLGVIIMLLVVLGVMLILQLSPQDVIADPMRLVTDWMNISALK</sequence>
<feature type="domain" description="ABC transporter" evidence="6">
    <location>
        <begin position="22"/>
        <end position="245"/>
    </location>
</feature>
<dbReference type="EMBL" id="JAOZFE010000006">
    <property type="protein sequence ID" value="MCW0953587.1"/>
    <property type="molecule type" value="Genomic_DNA"/>
</dbReference>
<dbReference type="PROSITE" id="PS50893">
    <property type="entry name" value="ABC_TRANSPORTER_2"/>
    <property type="match status" value="1"/>
</dbReference>
<dbReference type="SMART" id="SM00382">
    <property type="entry name" value="AAA"/>
    <property type="match status" value="1"/>
</dbReference>
<dbReference type="InterPro" id="IPR003593">
    <property type="entry name" value="AAA+_ATPase"/>
</dbReference>
<accession>A0ABT3E6M2</accession>
<dbReference type="InterPro" id="IPR003439">
    <property type="entry name" value="ABC_transporter-like_ATP-bd"/>
</dbReference>
<reference evidence="7 8" key="1">
    <citation type="submission" date="2022-10" db="EMBL/GenBank/DDBJ databases">
        <title>Weissella fermenti sp. nov., isolated from fermented cabbage.</title>
        <authorList>
            <person name="Lee J.K."/>
            <person name="Baek J.H."/>
            <person name="Choi D.G."/>
            <person name="Kim J.M."/>
            <person name="Jeon C.O."/>
        </authorList>
    </citation>
    <scope>NUCLEOTIDE SEQUENCE [LARGE SCALE GENOMIC DNA]</scope>
    <source>
        <strain evidence="7 8">KACC 18534</strain>
    </source>
</reference>
<comment type="similarity">
    <text evidence="1">Belongs to the ABC transporter superfamily.</text>
</comment>
<proteinExistence type="inferred from homology"/>
<evidence type="ECO:0000256" key="1">
    <source>
        <dbReference type="ARBA" id="ARBA00005417"/>
    </source>
</evidence>